<protein>
    <submittedName>
        <fullName evidence="1">Uncharacterized protein</fullName>
    </submittedName>
</protein>
<comment type="caution">
    <text evidence="1">The sequence shown here is derived from an EMBL/GenBank/DDBJ whole genome shotgun (WGS) entry which is preliminary data.</text>
</comment>
<sequence>MNEKDVGQVEFGLKKLHPTVIMACKYTGHVISVTAPSEYWYTHNFAPFWMKPVNLGRGMVYDINPKIAQKTIYGARATAPAAVAEYVTGKQVENILITPLASHKHIDKWLLAVVPTANLPHPHVVRIPVGYLRG</sequence>
<dbReference type="EMBL" id="CABP01000017">
    <property type="protein sequence ID" value="CBI03638.1"/>
    <property type="molecule type" value="Genomic_DNA"/>
</dbReference>
<evidence type="ECO:0000313" key="1">
    <source>
        <dbReference type="EMBL" id="CBI03638.1"/>
    </source>
</evidence>
<gene>
    <name evidence="1" type="ORF">CARN5_2950</name>
</gene>
<name>E6Q8W2_9ZZZZ</name>
<reference evidence="1" key="1">
    <citation type="submission" date="2009-10" db="EMBL/GenBank/DDBJ databases">
        <title>Diversity of trophic interactions inside an arsenic-rich microbial ecosystem.</title>
        <authorList>
            <person name="Bertin P.N."/>
            <person name="Heinrich-Salmeron A."/>
            <person name="Pelletier E."/>
            <person name="Goulhen-Chollet F."/>
            <person name="Arsene-Ploetze F."/>
            <person name="Gallien S."/>
            <person name="Calteau A."/>
            <person name="Vallenet D."/>
            <person name="Casiot C."/>
            <person name="Chane-Woon-Ming B."/>
            <person name="Giloteaux L."/>
            <person name="Barakat M."/>
            <person name="Bonnefoy V."/>
            <person name="Bruneel O."/>
            <person name="Chandler M."/>
            <person name="Cleiss J."/>
            <person name="Duran R."/>
            <person name="Elbaz-Poulichet F."/>
            <person name="Fonknechten N."/>
            <person name="Lauga B."/>
            <person name="Mornico D."/>
            <person name="Ortet P."/>
            <person name="Schaeffer C."/>
            <person name="Siguier P."/>
            <person name="Alexander Thil Smith A."/>
            <person name="Van Dorsselaer A."/>
            <person name="Weissenbach J."/>
            <person name="Medigue C."/>
            <person name="Le Paslier D."/>
        </authorList>
    </citation>
    <scope>NUCLEOTIDE SEQUENCE</scope>
</reference>
<proteinExistence type="predicted"/>
<organism evidence="1">
    <name type="scientific">mine drainage metagenome</name>
    <dbReference type="NCBI Taxonomy" id="410659"/>
    <lineage>
        <taxon>unclassified sequences</taxon>
        <taxon>metagenomes</taxon>
        <taxon>ecological metagenomes</taxon>
    </lineage>
</organism>
<accession>E6Q8W2</accession>
<dbReference type="AlphaFoldDB" id="E6Q8W2"/>